<dbReference type="AlphaFoldDB" id="A0A5C6S152"/>
<evidence type="ECO:0000313" key="3">
    <source>
        <dbReference type="Proteomes" id="UP000321562"/>
    </source>
</evidence>
<protein>
    <submittedName>
        <fullName evidence="2">DUF177 domain-containing protein</fullName>
    </submittedName>
</protein>
<keyword evidence="3" id="KW-1185">Reference proteome</keyword>
<dbReference type="RefSeq" id="WP_147098509.1">
    <property type="nucleotide sequence ID" value="NZ_JBHUFH010000012.1"/>
</dbReference>
<reference evidence="2 3" key="1">
    <citation type="submission" date="2019-08" db="EMBL/GenBank/DDBJ databases">
        <authorList>
            <person name="Ye J."/>
        </authorList>
    </citation>
    <scope>NUCLEOTIDE SEQUENCE [LARGE SCALE GENOMIC DNA]</scope>
    <source>
        <strain evidence="2 3">TK008</strain>
    </source>
</reference>
<gene>
    <name evidence="2" type="ORF">FQV27_11355</name>
</gene>
<comment type="caution">
    <text evidence="2">The sequence shown here is derived from an EMBL/GenBank/DDBJ whole genome shotgun (WGS) entry which is preliminary data.</text>
</comment>
<organism evidence="2 3">
    <name type="scientific">Paracoccus aurantiacus</name>
    <dbReference type="NCBI Taxonomy" id="2599412"/>
    <lineage>
        <taxon>Bacteria</taxon>
        <taxon>Pseudomonadati</taxon>
        <taxon>Pseudomonadota</taxon>
        <taxon>Alphaproteobacteria</taxon>
        <taxon>Rhodobacterales</taxon>
        <taxon>Paracoccaceae</taxon>
        <taxon>Paracoccus</taxon>
    </lineage>
</organism>
<name>A0A5C6S152_9RHOB</name>
<dbReference type="OrthoDB" id="8443793at2"/>
<dbReference type="Pfam" id="PF02620">
    <property type="entry name" value="YceD"/>
    <property type="match status" value="1"/>
</dbReference>
<evidence type="ECO:0000256" key="1">
    <source>
        <dbReference type="SAM" id="MobiDB-lite"/>
    </source>
</evidence>
<accession>A0A5C6S152</accession>
<sequence>MPASSPLPDRLRVAHLSPARDNEFDLKPDAGARAAIAAEMELSDLPKLRFTGRVRARGSDEWVLDGTLRATVVQPCVVTLDPVTTPLEEQVSLVFSPHVTTPEEDEIEMGDETIEPLGQWIDLGAIALEALALALPTHPRKDGAELPEAAADDDAGAASAETRKPFAGLADLMKKDPG</sequence>
<evidence type="ECO:0000313" key="2">
    <source>
        <dbReference type="EMBL" id="TXB68577.1"/>
    </source>
</evidence>
<feature type="region of interest" description="Disordered" evidence="1">
    <location>
        <begin position="139"/>
        <end position="178"/>
    </location>
</feature>
<dbReference type="EMBL" id="VOPL01000004">
    <property type="protein sequence ID" value="TXB68577.1"/>
    <property type="molecule type" value="Genomic_DNA"/>
</dbReference>
<dbReference type="InterPro" id="IPR003772">
    <property type="entry name" value="YceD"/>
</dbReference>
<proteinExistence type="predicted"/>
<dbReference type="Proteomes" id="UP000321562">
    <property type="component" value="Unassembled WGS sequence"/>
</dbReference>